<keyword evidence="2" id="KW-0479">Metal-binding</keyword>
<feature type="transmembrane region" description="Helical" evidence="7">
    <location>
        <begin position="280"/>
        <end position="300"/>
    </location>
</feature>
<dbReference type="Proteomes" id="UP001431429">
    <property type="component" value="Unassembled WGS sequence"/>
</dbReference>
<evidence type="ECO:0000256" key="4">
    <source>
        <dbReference type="ARBA" id="ARBA00022833"/>
    </source>
</evidence>
<dbReference type="EMBL" id="JAMQAW010000050">
    <property type="protein sequence ID" value="MCM2392799.1"/>
    <property type="molecule type" value="Genomic_DNA"/>
</dbReference>
<sequence>MIMAGAAAGYALLAGAAVPYALARAGWPHRSPALGVLAWQGLTLSFIVATALAVYHLVLTDRHVHDGLVGLLSACGPGQAVSKAVASPPTVADAALLLMPATVVLLPLGWLARTAWHTRRERRRHADLLAMVGTDADDYGVTIVEYTVPAVYCLPGRGCRIVVTRGALDVLTDEQLRAALEHERAHILGRHHLLRLFARAFARAFPGLPLARLAEAQTALLLEMNADDRALRFHSRDALATALCEVAAGRVPAATLGASGPGALIRLRRILSPQTKPHRATGLGVVIASIAAPILPLLLVCVH</sequence>
<comment type="similarity">
    <text evidence="6">Belongs to the peptidase M48 family.</text>
</comment>
<keyword evidence="7" id="KW-0472">Membrane</keyword>
<dbReference type="CDD" id="cd07326">
    <property type="entry name" value="M56_BlaR1_MecR1_like"/>
    <property type="match status" value="1"/>
</dbReference>
<dbReference type="InterPro" id="IPR001915">
    <property type="entry name" value="Peptidase_M48"/>
</dbReference>
<gene>
    <name evidence="9" type="ORF">NBG84_31695</name>
</gene>
<evidence type="ECO:0000256" key="6">
    <source>
        <dbReference type="RuleBase" id="RU003983"/>
    </source>
</evidence>
<keyword evidence="5 6" id="KW-0482">Metalloprotease</keyword>
<reference evidence="9" key="1">
    <citation type="submission" date="2022-06" db="EMBL/GenBank/DDBJ databases">
        <title>Genome public.</title>
        <authorList>
            <person name="Sun Q."/>
        </authorList>
    </citation>
    <scope>NUCLEOTIDE SEQUENCE</scope>
    <source>
        <strain evidence="9">CWNU-1</strain>
    </source>
</reference>
<evidence type="ECO:0000256" key="2">
    <source>
        <dbReference type="ARBA" id="ARBA00022723"/>
    </source>
</evidence>
<keyword evidence="1 6" id="KW-0645">Protease</keyword>
<comment type="caution">
    <text evidence="9">The sequence shown here is derived from an EMBL/GenBank/DDBJ whole genome shotgun (WGS) entry which is preliminary data.</text>
</comment>
<organism evidence="9 10">
    <name type="scientific">Streptomyces albipurpureus</name>
    <dbReference type="NCBI Taxonomy" id="2897419"/>
    <lineage>
        <taxon>Bacteria</taxon>
        <taxon>Bacillati</taxon>
        <taxon>Actinomycetota</taxon>
        <taxon>Actinomycetes</taxon>
        <taxon>Kitasatosporales</taxon>
        <taxon>Streptomycetaceae</taxon>
        <taxon>Streptomyces</taxon>
    </lineage>
</organism>
<keyword evidence="7" id="KW-1133">Transmembrane helix</keyword>
<proteinExistence type="inferred from homology"/>
<accession>A0ABT0UXX5</accession>
<keyword evidence="3 6" id="KW-0378">Hydrolase</keyword>
<evidence type="ECO:0000313" key="9">
    <source>
        <dbReference type="EMBL" id="MCM2392799.1"/>
    </source>
</evidence>
<dbReference type="PANTHER" id="PTHR34978:SF3">
    <property type="entry name" value="SLR0241 PROTEIN"/>
    <property type="match status" value="1"/>
</dbReference>
<evidence type="ECO:0000313" key="10">
    <source>
        <dbReference type="Proteomes" id="UP001431429"/>
    </source>
</evidence>
<keyword evidence="7" id="KW-0812">Transmembrane</keyword>
<name>A0ABT0UXX5_9ACTN</name>
<feature type="transmembrane region" description="Helical" evidence="7">
    <location>
        <begin position="97"/>
        <end position="116"/>
    </location>
</feature>
<evidence type="ECO:0000256" key="1">
    <source>
        <dbReference type="ARBA" id="ARBA00022670"/>
    </source>
</evidence>
<feature type="transmembrane region" description="Helical" evidence="7">
    <location>
        <begin position="33"/>
        <end position="55"/>
    </location>
</feature>
<evidence type="ECO:0000256" key="3">
    <source>
        <dbReference type="ARBA" id="ARBA00022801"/>
    </source>
</evidence>
<comment type="cofactor">
    <cofactor evidence="6">
        <name>Zn(2+)</name>
        <dbReference type="ChEBI" id="CHEBI:29105"/>
    </cofactor>
    <text evidence="6">Binds 1 zinc ion per subunit.</text>
</comment>
<dbReference type="PANTHER" id="PTHR34978">
    <property type="entry name" value="POSSIBLE SENSOR-TRANSDUCER PROTEIN BLAR"/>
    <property type="match status" value="1"/>
</dbReference>
<dbReference type="RefSeq" id="WP_250923124.1">
    <property type="nucleotide sequence ID" value="NZ_JAMQAW010000050.1"/>
</dbReference>
<evidence type="ECO:0000256" key="5">
    <source>
        <dbReference type="ARBA" id="ARBA00023049"/>
    </source>
</evidence>
<keyword evidence="4 6" id="KW-0862">Zinc</keyword>
<keyword evidence="10" id="KW-1185">Reference proteome</keyword>
<evidence type="ECO:0000256" key="7">
    <source>
        <dbReference type="SAM" id="Phobius"/>
    </source>
</evidence>
<dbReference type="Pfam" id="PF01435">
    <property type="entry name" value="Peptidase_M48"/>
    <property type="match status" value="1"/>
</dbReference>
<evidence type="ECO:0000259" key="8">
    <source>
        <dbReference type="Pfam" id="PF01435"/>
    </source>
</evidence>
<dbReference type="Gene3D" id="3.30.2010.10">
    <property type="entry name" value="Metalloproteases ('zincins'), catalytic domain"/>
    <property type="match status" value="1"/>
</dbReference>
<protein>
    <submittedName>
        <fullName evidence="9">M56 family metallopeptidase</fullName>
    </submittedName>
</protein>
<dbReference type="InterPro" id="IPR052173">
    <property type="entry name" value="Beta-lactam_resp_regulator"/>
</dbReference>
<feature type="domain" description="Peptidase M48" evidence="8">
    <location>
        <begin position="124"/>
        <end position="198"/>
    </location>
</feature>